<dbReference type="EMBL" id="VSSQ01030866">
    <property type="protein sequence ID" value="MPM81550.1"/>
    <property type="molecule type" value="Genomic_DNA"/>
</dbReference>
<dbReference type="AlphaFoldDB" id="A0A645CWL2"/>
<protein>
    <submittedName>
        <fullName evidence="2">Uncharacterized protein</fullName>
    </submittedName>
</protein>
<gene>
    <name evidence="2" type="ORF">SDC9_128604</name>
</gene>
<evidence type="ECO:0000313" key="2">
    <source>
        <dbReference type="EMBL" id="MPM81550.1"/>
    </source>
</evidence>
<reference evidence="2" key="1">
    <citation type="submission" date="2019-08" db="EMBL/GenBank/DDBJ databases">
        <authorList>
            <person name="Kucharzyk K."/>
            <person name="Murdoch R.W."/>
            <person name="Higgins S."/>
            <person name="Loffler F."/>
        </authorList>
    </citation>
    <scope>NUCLEOTIDE SEQUENCE</scope>
</reference>
<feature type="region of interest" description="Disordered" evidence="1">
    <location>
        <begin position="63"/>
        <end position="85"/>
    </location>
</feature>
<accession>A0A645CWL2</accession>
<comment type="caution">
    <text evidence="2">The sequence shown here is derived from an EMBL/GenBank/DDBJ whole genome shotgun (WGS) entry which is preliminary data.</text>
</comment>
<proteinExistence type="predicted"/>
<sequence length="85" mass="8394">MVNALGVAADFGDLLVGPLEGEAAISGGHGFPKLRAGDSGLFQRGGQGLLRASAAGSEVQDGAAEQGRVPVQHHRLGGGGADVYA</sequence>
<evidence type="ECO:0000256" key="1">
    <source>
        <dbReference type="SAM" id="MobiDB-lite"/>
    </source>
</evidence>
<organism evidence="2">
    <name type="scientific">bioreactor metagenome</name>
    <dbReference type="NCBI Taxonomy" id="1076179"/>
    <lineage>
        <taxon>unclassified sequences</taxon>
        <taxon>metagenomes</taxon>
        <taxon>ecological metagenomes</taxon>
    </lineage>
</organism>
<name>A0A645CWL2_9ZZZZ</name>